<dbReference type="PANTHER" id="PTHR45661">
    <property type="entry name" value="SURFACE ANTIGEN"/>
    <property type="match status" value="1"/>
</dbReference>
<feature type="compositionally biased region" description="Low complexity" evidence="1">
    <location>
        <begin position="58"/>
        <end position="81"/>
    </location>
</feature>
<protein>
    <recommendedName>
        <fullName evidence="5">Leucine-rich repeat domain-containing protein</fullName>
    </recommendedName>
</protein>
<dbReference type="EMBL" id="NMTY01000016">
    <property type="protein sequence ID" value="PDX81134.1"/>
    <property type="molecule type" value="Genomic_DNA"/>
</dbReference>
<evidence type="ECO:0000256" key="2">
    <source>
        <dbReference type="SAM" id="SignalP"/>
    </source>
</evidence>
<dbReference type="SUPFAM" id="SSF52058">
    <property type="entry name" value="L domain-like"/>
    <property type="match status" value="2"/>
</dbReference>
<evidence type="ECO:0008006" key="5">
    <source>
        <dbReference type="Google" id="ProtNLM"/>
    </source>
</evidence>
<evidence type="ECO:0000313" key="3">
    <source>
        <dbReference type="EMBL" id="PDX81134.1"/>
    </source>
</evidence>
<proteinExistence type="predicted"/>
<organism evidence="3 4">
    <name type="scientific">Faecalibacterium prausnitzii</name>
    <dbReference type="NCBI Taxonomy" id="853"/>
    <lineage>
        <taxon>Bacteria</taxon>
        <taxon>Bacillati</taxon>
        <taxon>Bacillota</taxon>
        <taxon>Clostridia</taxon>
        <taxon>Eubacteriales</taxon>
        <taxon>Oscillospiraceae</taxon>
        <taxon>Faecalibacterium</taxon>
    </lineage>
</organism>
<dbReference type="Pfam" id="PF13306">
    <property type="entry name" value="LRR_5"/>
    <property type="match status" value="2"/>
</dbReference>
<accession>A0A2A7APK1</accession>
<dbReference type="InterPro" id="IPR053139">
    <property type="entry name" value="Surface_bspA-like"/>
</dbReference>
<comment type="caution">
    <text evidence="3">The sequence shown here is derived from an EMBL/GenBank/DDBJ whole genome shotgun (WGS) entry which is preliminary data.</text>
</comment>
<evidence type="ECO:0000313" key="4">
    <source>
        <dbReference type="Proteomes" id="UP000220005"/>
    </source>
</evidence>
<dbReference type="PANTHER" id="PTHR45661:SF3">
    <property type="entry name" value="IG-LIKE DOMAIN-CONTAINING PROTEIN"/>
    <property type="match status" value="1"/>
</dbReference>
<evidence type="ECO:0000256" key="1">
    <source>
        <dbReference type="SAM" id="MobiDB-lite"/>
    </source>
</evidence>
<dbReference type="InterPro" id="IPR026906">
    <property type="entry name" value="LRR_5"/>
</dbReference>
<feature type="region of interest" description="Disordered" evidence="1">
    <location>
        <begin position="26"/>
        <end position="97"/>
    </location>
</feature>
<feature type="chain" id="PRO_5038530725" description="Leucine-rich repeat domain-containing protein" evidence="2">
    <location>
        <begin position="22"/>
        <end position="602"/>
    </location>
</feature>
<dbReference type="InterPro" id="IPR032675">
    <property type="entry name" value="LRR_dom_sf"/>
</dbReference>
<dbReference type="AlphaFoldDB" id="A0A2A7APK1"/>
<dbReference type="Proteomes" id="UP000220005">
    <property type="component" value="Unassembled WGS sequence"/>
</dbReference>
<feature type="compositionally biased region" description="Low complexity" evidence="1">
    <location>
        <begin position="41"/>
        <end position="50"/>
    </location>
</feature>
<name>A0A2A7APK1_9FIRM</name>
<dbReference type="PROSITE" id="PS51257">
    <property type="entry name" value="PROKAR_LIPOPROTEIN"/>
    <property type="match status" value="1"/>
</dbReference>
<dbReference type="RefSeq" id="WP_097839478.1">
    <property type="nucleotide sequence ID" value="NZ_NMTY01000016.1"/>
</dbReference>
<sequence length="602" mass="64660">MRKRNKPFDSFAKAAAAMLLAGVLLTSCDGGGEPEAPASPPAQEMPAPSQKPEEKPAESSSTASSVPASSSAASEATGSSEMVSEPEGTSKEQWNYEVTGKNTATLTGVTESDAGMKNGTLTIPAVYKGYQITAIGKQAFYQRDDITAVVIPDGVETIGDEAFMWCRNLQKVSFGDNIRKIGTDAFQYCTLKSLVLPKNLEEIGGWAFCSAGLNGNLVLPASLKNIGSGAFANTGITMVRFEASVNTMGSGVFASTKLEKVVLPEGMERIEKQTFNNCEKLTSIYVPGSVRSVGEDAFLTLQGNTLQEVYYGGTKDQWNCITVAQSGNDVWKNANLHLLASVEAFESAARPTERPAEKSYWITDGEILMGYSTDGPTLTGTVTLPTGGDRQLNYSSGGDYVTQTRLVSVGNSTGSTSLFENCLGVTEFVIPSSYTSIGDGAFYGLNLKRVNIPKNVTSVGALAYYGNDQMLELTVQGDVTLGMGAFDACYELKKVTFNGSVWTIPGLGFANCTSLESICLPKNLRVIEESGFEGCYNLKSIVMPRTVKTIGRGAFSMCNQLTEIYYEGSEEDWDKIVISKENDTLTRLKDWGQIHFNSKMAS</sequence>
<keyword evidence="2" id="KW-0732">Signal</keyword>
<gene>
    <name evidence="3" type="ORF">CGS58_07675</name>
</gene>
<dbReference type="Gene3D" id="3.80.10.10">
    <property type="entry name" value="Ribonuclease Inhibitor"/>
    <property type="match status" value="3"/>
</dbReference>
<feature type="signal peptide" evidence="2">
    <location>
        <begin position="1"/>
        <end position="21"/>
    </location>
</feature>
<reference evidence="3 4" key="1">
    <citation type="journal article" date="2017" name="Front. Microbiol.">
        <title>New Insights into the Diversity of the Genus Faecalibacterium.</title>
        <authorList>
            <person name="Benevides L."/>
            <person name="Burman S."/>
            <person name="Martin R."/>
            <person name="Robert V."/>
            <person name="Thomas M."/>
            <person name="Miquel S."/>
            <person name="Chain F."/>
            <person name="Sokol H."/>
            <person name="Bermudez-Humaran L.G."/>
            <person name="Morrison M."/>
            <person name="Langella P."/>
            <person name="Azevedo V.A."/>
            <person name="Chatel J.M."/>
            <person name="Soares S."/>
        </authorList>
    </citation>
    <scope>NUCLEOTIDE SEQUENCE [LARGE SCALE GENOMIC DNA]</scope>
    <source>
        <strain evidence="3 4">CNCM I 4575</strain>
    </source>
</reference>